<reference evidence="1" key="1">
    <citation type="submission" date="2020-06" db="EMBL/GenBank/DDBJ databases">
        <title>Draft genome of Bugula neritina, a colonial animal packing powerful symbionts and potential medicines.</title>
        <authorList>
            <person name="Rayko M."/>
        </authorList>
    </citation>
    <scope>NUCLEOTIDE SEQUENCE [LARGE SCALE GENOMIC DNA]</scope>
    <source>
        <strain evidence="1">Kwan_BN1</strain>
    </source>
</reference>
<dbReference type="Proteomes" id="UP000593567">
    <property type="component" value="Unassembled WGS sequence"/>
</dbReference>
<proteinExistence type="predicted"/>
<organism evidence="1 2">
    <name type="scientific">Bugula neritina</name>
    <name type="common">Brown bryozoan</name>
    <name type="synonym">Sertularia neritina</name>
    <dbReference type="NCBI Taxonomy" id="10212"/>
    <lineage>
        <taxon>Eukaryota</taxon>
        <taxon>Metazoa</taxon>
        <taxon>Spiralia</taxon>
        <taxon>Lophotrochozoa</taxon>
        <taxon>Bryozoa</taxon>
        <taxon>Gymnolaemata</taxon>
        <taxon>Cheilostomatida</taxon>
        <taxon>Flustrina</taxon>
        <taxon>Buguloidea</taxon>
        <taxon>Bugulidae</taxon>
        <taxon>Bugula</taxon>
    </lineage>
</organism>
<comment type="caution">
    <text evidence="1">The sequence shown here is derived from an EMBL/GenBank/DDBJ whole genome shotgun (WGS) entry which is preliminary data.</text>
</comment>
<sequence length="71" mass="7870">MKKSYILKGKDKNEMFTCVAGVHRATAVIAYADTLTVVIVYASTATAVIVTDDTSTVTFRTPRVTFSWIFF</sequence>
<name>A0A7J7K9F6_BUGNE</name>
<protein>
    <submittedName>
        <fullName evidence="1">Uncharacterized protein</fullName>
    </submittedName>
</protein>
<dbReference type="EMBL" id="VXIV02000905">
    <property type="protein sequence ID" value="KAF6035270.1"/>
    <property type="molecule type" value="Genomic_DNA"/>
</dbReference>
<evidence type="ECO:0000313" key="2">
    <source>
        <dbReference type="Proteomes" id="UP000593567"/>
    </source>
</evidence>
<evidence type="ECO:0000313" key="1">
    <source>
        <dbReference type="EMBL" id="KAF6035270.1"/>
    </source>
</evidence>
<keyword evidence="2" id="KW-1185">Reference proteome</keyword>
<gene>
    <name evidence="1" type="ORF">EB796_006422</name>
</gene>
<dbReference type="AlphaFoldDB" id="A0A7J7K9F6"/>
<accession>A0A7J7K9F6</accession>